<dbReference type="Proteomes" id="UP000829398">
    <property type="component" value="Chromosome 2"/>
</dbReference>
<keyword evidence="2" id="KW-1185">Reference proteome</keyword>
<organism evidence="1 2">
    <name type="scientific">Citrus sinensis</name>
    <name type="common">Sweet orange</name>
    <name type="synonym">Citrus aurantium var. sinensis</name>
    <dbReference type="NCBI Taxonomy" id="2711"/>
    <lineage>
        <taxon>Eukaryota</taxon>
        <taxon>Viridiplantae</taxon>
        <taxon>Streptophyta</taxon>
        <taxon>Embryophyta</taxon>
        <taxon>Tracheophyta</taxon>
        <taxon>Spermatophyta</taxon>
        <taxon>Magnoliopsida</taxon>
        <taxon>eudicotyledons</taxon>
        <taxon>Gunneridae</taxon>
        <taxon>Pentapetalae</taxon>
        <taxon>rosids</taxon>
        <taxon>malvids</taxon>
        <taxon>Sapindales</taxon>
        <taxon>Rutaceae</taxon>
        <taxon>Aurantioideae</taxon>
        <taxon>Citrus</taxon>
    </lineage>
</organism>
<gene>
    <name evidence="1" type="ORF">KPL71_005354</name>
</gene>
<reference evidence="2" key="1">
    <citation type="journal article" date="2023" name="Hortic. Res.">
        <title>A chromosome-level phased genome enabling allele-level studies in sweet orange: a case study on citrus Huanglongbing tolerance.</title>
        <authorList>
            <person name="Wu B."/>
            <person name="Yu Q."/>
            <person name="Deng Z."/>
            <person name="Duan Y."/>
            <person name="Luo F."/>
            <person name="Gmitter F. Jr."/>
        </authorList>
    </citation>
    <scope>NUCLEOTIDE SEQUENCE [LARGE SCALE GENOMIC DNA]</scope>
    <source>
        <strain evidence="2">cv. Valencia</strain>
    </source>
</reference>
<proteinExistence type="predicted"/>
<protein>
    <submittedName>
        <fullName evidence="1">Subtilisin-like protease SBT2.2</fullName>
    </submittedName>
</protein>
<comment type="caution">
    <text evidence="1">The sequence shown here is derived from an EMBL/GenBank/DDBJ whole genome shotgun (WGS) entry which is preliminary data.</text>
</comment>
<accession>A0ACB8NCS3</accession>
<evidence type="ECO:0000313" key="1">
    <source>
        <dbReference type="EMBL" id="KAH9795916.1"/>
    </source>
</evidence>
<evidence type="ECO:0000313" key="2">
    <source>
        <dbReference type="Proteomes" id="UP000829398"/>
    </source>
</evidence>
<dbReference type="EMBL" id="CM039171">
    <property type="protein sequence ID" value="KAH9795916.1"/>
    <property type="molecule type" value="Genomic_DNA"/>
</dbReference>
<sequence length="884" mass="95359">MGILAFSVRSHGLFPLSAEGFCRAQDDSEPDDEITAVYIVTLKQAPSVHRFAQELRRGNKNHGFHKQNGTSGRLSRLNNPRVHDSILRRAFKGEKYLKLYSYHYLINGFSVFVTPQQAEKLSRRREVANVVSDFSVRTATTHTPQFLGLPQGAWIQEGGYETAGEGVVIGFIDTGIDPTHPSFADDASEHSYPVPSHFSGICEVTRDFPSGSCNRKLIGARHFAASAITRGIFNSSQDYASPFDGDGHGSHTASVAAGNHGIPVVVTGHHFGNASGMAPRSHIAVYKALYKSFGGFAADVVAAIDQAAQDGVDIISLSITPNRRPPGIATFFNPIDMALLSAAKAGIFVVQAAGNTGPSPKSMSSFSPWIFTVGAASHDRIYTNSIILGNSLTISGVGLAQQQMKLLNLVYHEKAKRGRKEIEFEILRQFICMFCWAVRNLNFKRWVKAGTDKMYTLISALHALNNNTTTTDDMYVGECQDSSNFNQDLVQGNLLICSYSIRFVLGLSTIKQAFETAKNLSAAGIVFYMDPFVIGFQLNPTPMKMPGIIIPSPDDSKILLQYYNSSLERDEVTKKIIKFGAVACILGGLKANFSNSAPKIMYYSARGPDPEDSFLDDADIMKPNLVAPGNSIWAAWSSLGTDSVEFQGESFAMMSGTSMAAPHIAGLAALIKQKFPSFSPSAIASALSTSATLYDKNGGPIMAQRAYAKPDENQSPATPFDMGSGFVNATASLDPGLVFDASYNDYMSFLCGINGSSPVVLNYTGQNCWAYNSTISGADLNLPSITIARLNQSRTVQRTLTNIAGNETYSVGWSAPFGVSMKVSPTHFSIASGEKQVLNVFFNATTSGTAASFGRIGLFGNQGHIVNIPLSVVARLSYNATTNS</sequence>
<name>A0ACB8NCS3_CITSI</name>